<evidence type="ECO:0000313" key="2">
    <source>
        <dbReference type="EMBL" id="AIU45759.1"/>
    </source>
</evidence>
<proteinExistence type="predicted"/>
<name>A0A097PEC6_RHILV</name>
<dbReference type="SUPFAM" id="SSF52540">
    <property type="entry name" value="P-loop containing nucleoside triphosphate hydrolases"/>
    <property type="match status" value="1"/>
</dbReference>
<dbReference type="InterPro" id="IPR009061">
    <property type="entry name" value="DNA-bd_dom_put_sf"/>
</dbReference>
<feature type="domain" description="AAA" evidence="1">
    <location>
        <begin position="114"/>
        <end position="290"/>
    </location>
</feature>
<dbReference type="Pfam" id="PF13614">
    <property type="entry name" value="AAA_31"/>
    <property type="match status" value="1"/>
</dbReference>
<dbReference type="CDD" id="cd02042">
    <property type="entry name" value="ParAB_family"/>
    <property type="match status" value="1"/>
</dbReference>
<reference evidence="2" key="1">
    <citation type="journal article" date="2015" name="Plasmid">
        <title>Counter-transcribed RNAs of Rhizobium leguminosarum repABC plasmids exert incompatibility effects only when highly expressed.</title>
        <authorList>
            <person name="Yip C.B."/>
            <person name="Ding H."/>
            <person name="Hynes M.F."/>
        </authorList>
    </citation>
    <scope>NUCLEOTIDE SEQUENCE</scope>
    <source>
        <strain evidence="2">VF39</strain>
        <plasmid evidence="2">pRleVF39a</plasmid>
    </source>
</reference>
<keyword evidence="2" id="KW-0614">Plasmid</keyword>
<dbReference type="NCBIfam" id="TIGR03453">
    <property type="entry name" value="partition_RepA"/>
    <property type="match status" value="1"/>
</dbReference>
<evidence type="ECO:0000259" key="1">
    <source>
        <dbReference type="Pfam" id="PF13614"/>
    </source>
</evidence>
<accession>A0A097PEC6</accession>
<dbReference type="Gene3D" id="3.40.50.300">
    <property type="entry name" value="P-loop containing nucleotide triphosphate hydrolases"/>
    <property type="match status" value="1"/>
</dbReference>
<sequence>MSQPLPNRFDLEIAEQGSKISSALHMLRSQQYPPDARKGLRKFQIGEVADFMGVTQSHLRQIHSEGKGPEIESVGGRRYYTADQMLELREYLETNKKSDKRYYLPKRRQGEPLQVVSVVNFKGGSGKTTTAAHLAQYLALTGHRVLAVDLDPQASLTSLFGIQPELDETSSLYEALRFDDERKPIADVIQSTNIPGLDVVPANLILQEYEYDVPLAISSKKGGEGRLFHMRIVNALKDVDDRYDVVVIDCPPQLGYLTITALMASTGILITIHPQMLDVMSMSQFLMMLGGIMTPVAEAGAEIRVEWFRYLVTRFEPTDIPQAQMVGFMQSMFAQHMLRNHVLKSTAISDASIKKQTLYEVERGDFVRSTYDRAIESLNSANGEIMELMHSAWGRK</sequence>
<gene>
    <name evidence="2" type="primary">repA</name>
</gene>
<dbReference type="InterPro" id="IPR050678">
    <property type="entry name" value="DNA_Partitioning_ATPase"/>
</dbReference>
<dbReference type="PANTHER" id="PTHR13696:SF52">
    <property type="entry name" value="PARA FAMILY PROTEIN CT_582"/>
    <property type="match status" value="1"/>
</dbReference>
<dbReference type="Gene3D" id="1.10.1660.10">
    <property type="match status" value="1"/>
</dbReference>
<dbReference type="EMBL" id="KM233683">
    <property type="protein sequence ID" value="AIU45759.1"/>
    <property type="molecule type" value="Genomic_DNA"/>
</dbReference>
<organism evidence="2">
    <name type="scientific">Rhizobium leguminosarum bv. viciae</name>
    <dbReference type="NCBI Taxonomy" id="387"/>
    <lineage>
        <taxon>Bacteria</taxon>
        <taxon>Pseudomonadati</taxon>
        <taxon>Pseudomonadota</taxon>
        <taxon>Alphaproteobacteria</taxon>
        <taxon>Hyphomicrobiales</taxon>
        <taxon>Rhizobiaceae</taxon>
        <taxon>Rhizobium/Agrobacterium group</taxon>
        <taxon>Rhizobium</taxon>
    </lineage>
</organism>
<dbReference type="AlphaFoldDB" id="A0A097PEC6"/>
<dbReference type="InterPro" id="IPR025669">
    <property type="entry name" value="AAA_dom"/>
</dbReference>
<dbReference type="SUPFAM" id="SSF46955">
    <property type="entry name" value="Putative DNA-binding domain"/>
    <property type="match status" value="1"/>
</dbReference>
<geneLocation type="plasmid" evidence="2">
    <name>pRleVF39a</name>
</geneLocation>
<dbReference type="InterPro" id="IPR017818">
    <property type="entry name" value="Plasmid_partition_RepA"/>
</dbReference>
<protein>
    <submittedName>
        <fullName evidence="2">RepA</fullName>
    </submittedName>
</protein>
<dbReference type="PANTHER" id="PTHR13696">
    <property type="entry name" value="P-LOOP CONTAINING NUCLEOSIDE TRIPHOSPHATE HYDROLASE"/>
    <property type="match status" value="1"/>
</dbReference>
<dbReference type="InterPro" id="IPR027417">
    <property type="entry name" value="P-loop_NTPase"/>
</dbReference>